<comment type="caution">
    <text evidence="1">The sequence shown here is derived from an EMBL/GenBank/DDBJ whole genome shotgun (WGS) entry which is preliminary data.</text>
</comment>
<evidence type="ECO:0000313" key="1">
    <source>
        <dbReference type="EMBL" id="PNR96167.1"/>
    </source>
</evidence>
<dbReference type="EMBL" id="AZRL01000016">
    <property type="protein sequence ID" value="PNR96167.1"/>
    <property type="molecule type" value="Genomic_DNA"/>
</dbReference>
<organism evidence="1 2">
    <name type="scientific">Petrotoga olearia DSM 13574</name>
    <dbReference type="NCBI Taxonomy" id="1122955"/>
    <lineage>
        <taxon>Bacteria</taxon>
        <taxon>Thermotogati</taxon>
        <taxon>Thermotogota</taxon>
        <taxon>Thermotogae</taxon>
        <taxon>Petrotogales</taxon>
        <taxon>Petrotogaceae</taxon>
        <taxon>Petrotoga</taxon>
    </lineage>
</organism>
<protein>
    <submittedName>
        <fullName evidence="1">Uncharacterized protein</fullName>
    </submittedName>
</protein>
<evidence type="ECO:0000313" key="2">
    <source>
        <dbReference type="Proteomes" id="UP000236434"/>
    </source>
</evidence>
<dbReference type="AlphaFoldDB" id="A0A2K1P0A4"/>
<proteinExistence type="predicted"/>
<reference evidence="1 2" key="1">
    <citation type="submission" date="2013-12" db="EMBL/GenBank/DDBJ databases">
        <title>Comparative genomics of Petrotoga isolates.</title>
        <authorList>
            <person name="Nesbo C.L."/>
            <person name="Charchuk R."/>
            <person name="Chow K."/>
        </authorList>
    </citation>
    <scope>NUCLEOTIDE SEQUENCE [LARGE SCALE GENOMIC DNA]</scope>
    <source>
        <strain evidence="1 2">DSM 13574</strain>
    </source>
</reference>
<dbReference type="Proteomes" id="UP000236434">
    <property type="component" value="Unassembled WGS sequence"/>
</dbReference>
<accession>A0A2K1P0A4</accession>
<name>A0A2K1P0A4_9BACT</name>
<sequence>MLRKPLKKIKKVESYHTAYDLLSEELWQVYLENIRKL</sequence>
<gene>
    <name evidence="1" type="ORF">X929_06080</name>
</gene>